<organism evidence="2 3">
    <name type="scientific">Chryseobacterium viscerum</name>
    <dbReference type="NCBI Taxonomy" id="1037377"/>
    <lineage>
        <taxon>Bacteria</taxon>
        <taxon>Pseudomonadati</taxon>
        <taxon>Bacteroidota</taxon>
        <taxon>Flavobacteriia</taxon>
        <taxon>Flavobacteriales</taxon>
        <taxon>Weeksellaceae</taxon>
        <taxon>Chryseobacterium group</taxon>
        <taxon>Chryseobacterium</taxon>
    </lineage>
</organism>
<gene>
    <name evidence="2" type="ORF">C1634_006900</name>
    <name evidence="1" type="ORF">F8D52_08200</name>
</gene>
<dbReference type="RefSeq" id="WP_103233746.1">
    <property type="nucleotide sequence ID" value="NZ_PPEG02000003.1"/>
</dbReference>
<keyword evidence="4" id="KW-1185">Reference proteome</keyword>
<dbReference type="Proteomes" id="UP000326384">
    <property type="component" value="Unassembled WGS sequence"/>
</dbReference>
<sequence>MEIIIDIVCQVYAGRKSREIIDLVLNTFIPGYEKLNLDYTYPRHDKDYIFKTEDEMINYFIETPSIDQTFYWNKYHDNPKRIMVGANITDDDKLIMSLTMDTTEEKKNMYFNQLKEILQSDIGIVTYVNPAEYEDGEDFITKYG</sequence>
<dbReference type="EMBL" id="VTPV01000004">
    <property type="protein sequence ID" value="KAB1231044.1"/>
    <property type="molecule type" value="Genomic_DNA"/>
</dbReference>
<reference evidence="2 3" key="1">
    <citation type="submission" date="2018-04" db="EMBL/GenBank/DDBJ databases">
        <title>Chryseobacterium oncorhynchi 701B-08T from rainbow trout, and Chryseobacterium viscerum 687B-08T from diseased fish.</title>
        <authorList>
            <person name="Jeong J.-J."/>
            <person name="Lee Y.J."/>
            <person name="Pathiraja D."/>
            <person name="Park B."/>
            <person name="Choi I.-G."/>
            <person name="Kim K.D."/>
        </authorList>
    </citation>
    <scope>NUCLEOTIDE SEQUENCE [LARGE SCALE GENOMIC DNA]</scope>
    <source>
        <strain evidence="2 3">687B-08</strain>
    </source>
</reference>
<proteinExistence type="predicted"/>
<protein>
    <submittedName>
        <fullName evidence="2">Uncharacterized protein</fullName>
    </submittedName>
</protein>
<evidence type="ECO:0000313" key="3">
    <source>
        <dbReference type="Proteomes" id="UP000236413"/>
    </source>
</evidence>
<evidence type="ECO:0000313" key="2">
    <source>
        <dbReference type="EMBL" id="PWN62505.1"/>
    </source>
</evidence>
<dbReference type="Proteomes" id="UP000236413">
    <property type="component" value="Unassembled WGS sequence"/>
</dbReference>
<name>A0A316WMA2_9FLAO</name>
<accession>A0A316WMA2</accession>
<evidence type="ECO:0000313" key="1">
    <source>
        <dbReference type="EMBL" id="KAB1231044.1"/>
    </source>
</evidence>
<reference evidence="1 4" key="2">
    <citation type="journal article" date="2019" name="Stand. Genomic Sci.">
        <title>Draft Whole-Genome Sequence of a Novel Chryseobacterium viscerum Strain Isolated from Fresh Water at Dripping Springs, New Mexico.</title>
        <authorList>
            <person name="Kyndt J.A."/>
            <person name="Moore T.C."/>
        </authorList>
    </citation>
    <scope>NUCLEOTIDE SEQUENCE [LARGE SCALE GENOMIC DNA]</scope>
    <source>
        <strain evidence="1 4">DPS</strain>
    </source>
</reference>
<evidence type="ECO:0000313" key="4">
    <source>
        <dbReference type="Proteomes" id="UP000326384"/>
    </source>
</evidence>
<comment type="caution">
    <text evidence="2">The sequence shown here is derived from an EMBL/GenBank/DDBJ whole genome shotgun (WGS) entry which is preliminary data.</text>
</comment>
<dbReference type="EMBL" id="PPEG02000003">
    <property type="protein sequence ID" value="PWN62505.1"/>
    <property type="molecule type" value="Genomic_DNA"/>
</dbReference>
<dbReference type="AlphaFoldDB" id="A0A316WMA2"/>